<keyword evidence="2" id="KW-1185">Reference proteome</keyword>
<comment type="caution">
    <text evidence="1">The sequence shown here is derived from an EMBL/GenBank/DDBJ whole genome shotgun (WGS) entry which is preliminary data.</text>
</comment>
<reference evidence="2" key="1">
    <citation type="submission" date="2016-10" db="EMBL/GenBank/DDBJ databases">
        <title>Frankia sp. NRRL B-16386 Genome sequencing.</title>
        <authorList>
            <person name="Ghodhbane-Gtari F."/>
            <person name="Swanson E."/>
            <person name="Gueddou A."/>
            <person name="Hezbri K."/>
            <person name="Ktari K."/>
            <person name="Nouioui I."/>
            <person name="Morris K."/>
            <person name="Simpson S."/>
            <person name="Abebe-Akele F."/>
            <person name="Thomas K."/>
            <person name="Gtari M."/>
            <person name="Tisa L.S."/>
        </authorList>
    </citation>
    <scope>NUCLEOTIDE SEQUENCE [LARGE SCALE GENOMIC DNA]</scope>
    <source>
        <strain evidence="2">NRRL B-16386</strain>
    </source>
</reference>
<gene>
    <name evidence="1" type="ORF">BL253_01130</name>
</gene>
<name>A0A1V2IKW5_9ACTN</name>
<dbReference type="EMBL" id="MOMC01000003">
    <property type="protein sequence ID" value="ONH33650.1"/>
    <property type="molecule type" value="Genomic_DNA"/>
</dbReference>
<proteinExistence type="predicted"/>
<dbReference type="Proteomes" id="UP000188929">
    <property type="component" value="Unassembled WGS sequence"/>
</dbReference>
<protein>
    <submittedName>
        <fullName evidence="1">Uncharacterized protein</fullName>
    </submittedName>
</protein>
<sequence length="118" mass="12376">MTGNPAAVLSGDSVERRLSVLGDFARVAVMVGSTIDFETLSDESVKLLAVLAEMNFEIAMGLLARDSAADCERENVVGPTAGGSPEGLSPLACERLALACESLYRLSLTTRPTSELAE</sequence>
<evidence type="ECO:0000313" key="1">
    <source>
        <dbReference type="EMBL" id="ONH33650.1"/>
    </source>
</evidence>
<accession>A0A1V2IKW5</accession>
<dbReference type="STRING" id="1834516.BL253_01130"/>
<dbReference type="AlphaFoldDB" id="A0A1V2IKW5"/>
<dbReference type="RefSeq" id="WP_076812583.1">
    <property type="nucleotide sequence ID" value="NZ_MOMC01000003.1"/>
</dbReference>
<dbReference type="OrthoDB" id="9876473at2"/>
<organism evidence="1 2">
    <name type="scientific">Pseudofrankia asymbiotica</name>
    <dbReference type="NCBI Taxonomy" id="1834516"/>
    <lineage>
        <taxon>Bacteria</taxon>
        <taxon>Bacillati</taxon>
        <taxon>Actinomycetota</taxon>
        <taxon>Actinomycetes</taxon>
        <taxon>Frankiales</taxon>
        <taxon>Frankiaceae</taxon>
        <taxon>Pseudofrankia</taxon>
    </lineage>
</organism>
<evidence type="ECO:0000313" key="2">
    <source>
        <dbReference type="Proteomes" id="UP000188929"/>
    </source>
</evidence>